<dbReference type="GO" id="GO:0005737">
    <property type="term" value="C:cytoplasm"/>
    <property type="evidence" value="ECO:0007669"/>
    <property type="project" value="TreeGrafter"/>
</dbReference>
<dbReference type="GO" id="GO:0005096">
    <property type="term" value="F:GTPase activator activity"/>
    <property type="evidence" value="ECO:0007669"/>
    <property type="project" value="TreeGrafter"/>
</dbReference>
<evidence type="ECO:0000313" key="4">
    <source>
        <dbReference type="Proteomes" id="UP000179807"/>
    </source>
</evidence>
<feature type="compositionally biased region" description="Polar residues" evidence="1">
    <location>
        <begin position="360"/>
        <end position="373"/>
    </location>
</feature>
<dbReference type="Proteomes" id="UP000179807">
    <property type="component" value="Unassembled WGS sequence"/>
</dbReference>
<dbReference type="VEuPathDB" id="TrichDB:TRFO_25326"/>
<dbReference type="PANTHER" id="PTHR45808:SF2">
    <property type="entry name" value="RHO GTPASE-ACTIVATING PROTEIN 68F"/>
    <property type="match status" value="1"/>
</dbReference>
<protein>
    <recommendedName>
        <fullName evidence="2">Rho-GAP domain-containing protein</fullName>
    </recommendedName>
</protein>
<dbReference type="AlphaFoldDB" id="A0A1J4K6J0"/>
<evidence type="ECO:0000313" key="3">
    <source>
        <dbReference type="EMBL" id="OHT06586.1"/>
    </source>
</evidence>
<dbReference type="SUPFAM" id="SSF48350">
    <property type="entry name" value="GTPase activation domain, GAP"/>
    <property type="match status" value="1"/>
</dbReference>
<dbReference type="EMBL" id="MLAK01000721">
    <property type="protein sequence ID" value="OHT06586.1"/>
    <property type="molecule type" value="Genomic_DNA"/>
</dbReference>
<dbReference type="GO" id="GO:0007264">
    <property type="term" value="P:small GTPase-mediated signal transduction"/>
    <property type="evidence" value="ECO:0007669"/>
    <property type="project" value="TreeGrafter"/>
</dbReference>
<comment type="caution">
    <text evidence="3">The sequence shown here is derived from an EMBL/GenBank/DDBJ whole genome shotgun (WGS) entry which is preliminary data.</text>
</comment>
<dbReference type="InterPro" id="IPR008936">
    <property type="entry name" value="Rho_GTPase_activation_prot"/>
</dbReference>
<dbReference type="InterPro" id="IPR000198">
    <property type="entry name" value="RhoGAP_dom"/>
</dbReference>
<organism evidence="3 4">
    <name type="scientific">Tritrichomonas foetus</name>
    <dbReference type="NCBI Taxonomy" id="1144522"/>
    <lineage>
        <taxon>Eukaryota</taxon>
        <taxon>Metamonada</taxon>
        <taxon>Parabasalia</taxon>
        <taxon>Tritrichomonadida</taxon>
        <taxon>Tritrichomonadidae</taxon>
        <taxon>Tritrichomonas</taxon>
    </lineage>
</organism>
<gene>
    <name evidence="3" type="ORF">TRFO_25326</name>
</gene>
<reference evidence="3" key="1">
    <citation type="submission" date="2016-10" db="EMBL/GenBank/DDBJ databases">
        <authorList>
            <person name="Benchimol M."/>
            <person name="Almeida L.G."/>
            <person name="Vasconcelos A.T."/>
            <person name="Perreira-Neves A."/>
            <person name="Rosa I.A."/>
            <person name="Tasca T."/>
            <person name="Bogo M.R."/>
            <person name="de Souza W."/>
        </authorList>
    </citation>
    <scope>NUCLEOTIDE SEQUENCE [LARGE SCALE GENOMIC DNA]</scope>
    <source>
        <strain evidence="3">K</strain>
    </source>
</reference>
<dbReference type="Pfam" id="PF00620">
    <property type="entry name" value="RhoGAP"/>
    <property type="match status" value="1"/>
</dbReference>
<dbReference type="GeneID" id="94838983"/>
<dbReference type="RefSeq" id="XP_068359722.1">
    <property type="nucleotide sequence ID" value="XM_068504279.1"/>
</dbReference>
<feature type="region of interest" description="Disordered" evidence="1">
    <location>
        <begin position="318"/>
        <end position="395"/>
    </location>
</feature>
<dbReference type="Gene3D" id="1.10.555.10">
    <property type="entry name" value="Rho GTPase activation protein"/>
    <property type="match status" value="1"/>
</dbReference>
<feature type="compositionally biased region" description="Low complexity" evidence="1">
    <location>
        <begin position="427"/>
        <end position="437"/>
    </location>
</feature>
<dbReference type="PROSITE" id="PS50238">
    <property type="entry name" value="RHOGAP"/>
    <property type="match status" value="1"/>
</dbReference>
<sequence length="492" mass="54418">MIRGNFLIKKCHKITMTVNFFELPPEAFHGKLPHPAYQLLKELRELKAETTNGIFKNESSSPKVEELVTDLSKGSIKSWSKYKDVQIIATALLRYLKSMNYNEALIPNDCFTVIKTMISMNDVERETKLCQSILEGLQLVKKSRYYLIGYLFEFLNFISSNSDKNHMDPQSLGAKFGPIVVSVDNQSDQDLSNQAVAFLIENYKKIFPSFTVNDSLICNDSDIKELLSSPINLSHIDLQIQKINFRHDHIIPFLPTCRHTSRPSYERPKRKPPPKPVTSTQLAVNMFDSTIIRLQPNDASKNFLTSVRQSVTKVNPLDFQEPEKYTPAQLMPSKPSPKQSKNSSSNIAPKAEAKPETKSVSHGAQPQSRNATVPPQKADSKQASNKPADDKPVGGIAARIKALGMGGPMGMPMGMPMGGPRPVAQRSSSEVVETSEPPACPPMGMPMGGGAPSRPPPKKEEDTQAEVCVPAGKMVVRQARRAGGRRPPTIPD</sequence>
<evidence type="ECO:0000256" key="1">
    <source>
        <dbReference type="SAM" id="MobiDB-lite"/>
    </source>
</evidence>
<feature type="region of interest" description="Disordered" evidence="1">
    <location>
        <begin position="416"/>
        <end position="492"/>
    </location>
</feature>
<dbReference type="OrthoDB" id="3196451at2759"/>
<feature type="compositionally biased region" description="Low complexity" evidence="1">
    <location>
        <begin position="332"/>
        <end position="346"/>
    </location>
</feature>
<name>A0A1J4K6J0_9EUKA</name>
<proteinExistence type="predicted"/>
<keyword evidence="4" id="KW-1185">Reference proteome</keyword>
<dbReference type="SMART" id="SM00324">
    <property type="entry name" value="RhoGAP"/>
    <property type="match status" value="1"/>
</dbReference>
<evidence type="ECO:0000259" key="2">
    <source>
        <dbReference type="PROSITE" id="PS50238"/>
    </source>
</evidence>
<feature type="region of interest" description="Disordered" evidence="1">
    <location>
        <begin position="257"/>
        <end position="279"/>
    </location>
</feature>
<feature type="domain" description="Rho-GAP" evidence="2">
    <location>
        <begin position="21"/>
        <end position="207"/>
    </location>
</feature>
<dbReference type="CDD" id="cd00159">
    <property type="entry name" value="RhoGAP"/>
    <property type="match status" value="1"/>
</dbReference>
<accession>A0A1J4K6J0</accession>
<dbReference type="PANTHER" id="PTHR45808">
    <property type="entry name" value="RHO GTPASE-ACTIVATING PROTEIN 68F"/>
    <property type="match status" value="1"/>
</dbReference>